<dbReference type="EMBL" id="JAIQCJ010002289">
    <property type="protein sequence ID" value="KAJ8777847.1"/>
    <property type="molecule type" value="Genomic_DNA"/>
</dbReference>
<evidence type="ECO:0000313" key="2">
    <source>
        <dbReference type="EMBL" id="KAJ8777847.1"/>
    </source>
</evidence>
<keyword evidence="3" id="KW-1185">Reference proteome</keyword>
<gene>
    <name evidence="2" type="ORF">J1605_014200</name>
</gene>
<organism evidence="2 3">
    <name type="scientific">Eschrichtius robustus</name>
    <name type="common">California gray whale</name>
    <name type="synonym">Eschrichtius gibbosus</name>
    <dbReference type="NCBI Taxonomy" id="9764"/>
    <lineage>
        <taxon>Eukaryota</taxon>
        <taxon>Metazoa</taxon>
        <taxon>Chordata</taxon>
        <taxon>Craniata</taxon>
        <taxon>Vertebrata</taxon>
        <taxon>Euteleostomi</taxon>
        <taxon>Mammalia</taxon>
        <taxon>Eutheria</taxon>
        <taxon>Laurasiatheria</taxon>
        <taxon>Artiodactyla</taxon>
        <taxon>Whippomorpha</taxon>
        <taxon>Cetacea</taxon>
        <taxon>Mysticeti</taxon>
        <taxon>Eschrichtiidae</taxon>
        <taxon>Eschrichtius</taxon>
    </lineage>
</organism>
<comment type="caution">
    <text evidence="2">The sequence shown here is derived from an EMBL/GenBank/DDBJ whole genome shotgun (WGS) entry which is preliminary data.</text>
</comment>
<name>A0AB34GFK1_ESCRO</name>
<sequence>MAEMGSKGVTAGKIASNVQKKLTRAQEKVSEPEPLQPRRPDTCPPPPRRGLVLTPGRALSPPDERCRGPSGVHRLRPPALWVPSAVRVLRLLSPPAWGRRGRSCPFTPPPPPPPLCIFAAPLQRSGGPALLRARGPG</sequence>
<feature type="compositionally biased region" description="Basic and acidic residues" evidence="1">
    <location>
        <begin position="24"/>
        <end position="41"/>
    </location>
</feature>
<protein>
    <submittedName>
        <fullName evidence="2">Uncharacterized protein</fullName>
    </submittedName>
</protein>
<accession>A0AB34GFK1</accession>
<proteinExistence type="predicted"/>
<evidence type="ECO:0000256" key="1">
    <source>
        <dbReference type="SAM" id="MobiDB-lite"/>
    </source>
</evidence>
<dbReference type="AlphaFoldDB" id="A0AB34GFK1"/>
<reference evidence="2 3" key="1">
    <citation type="submission" date="2022-11" db="EMBL/GenBank/DDBJ databases">
        <title>Whole genome sequence of Eschrichtius robustus ER-17-0199.</title>
        <authorList>
            <person name="Bruniche-Olsen A."/>
            <person name="Black A.N."/>
            <person name="Fields C.J."/>
            <person name="Walden K."/>
            <person name="Dewoody J.A."/>
        </authorList>
    </citation>
    <scope>NUCLEOTIDE SEQUENCE [LARGE SCALE GENOMIC DNA]</scope>
    <source>
        <strain evidence="2">ER-17-0199</strain>
        <tissue evidence="2">Blubber</tissue>
    </source>
</reference>
<feature type="region of interest" description="Disordered" evidence="1">
    <location>
        <begin position="1"/>
        <end position="74"/>
    </location>
</feature>
<evidence type="ECO:0000313" key="3">
    <source>
        <dbReference type="Proteomes" id="UP001159641"/>
    </source>
</evidence>
<dbReference type="Proteomes" id="UP001159641">
    <property type="component" value="Unassembled WGS sequence"/>
</dbReference>